<dbReference type="RefSeq" id="WP_087915691.1">
    <property type="nucleotide sequence ID" value="NZ_CP021780.1"/>
</dbReference>
<keyword evidence="1" id="KW-1133">Transmembrane helix</keyword>
<dbReference type="PANTHER" id="PTHR37305">
    <property type="entry name" value="INTEGRAL MEMBRANE PROTEIN-RELATED"/>
    <property type="match status" value="1"/>
</dbReference>
<organism evidence="2 3">
    <name type="scientific">Paenibacillus donghaensis</name>
    <dbReference type="NCBI Taxonomy" id="414771"/>
    <lineage>
        <taxon>Bacteria</taxon>
        <taxon>Bacillati</taxon>
        <taxon>Bacillota</taxon>
        <taxon>Bacilli</taxon>
        <taxon>Bacillales</taxon>
        <taxon>Paenibacillaceae</taxon>
        <taxon>Paenibacillus</taxon>
    </lineage>
</organism>
<dbReference type="KEGG" id="pdh:B9T62_13430"/>
<dbReference type="Pfam" id="PF12730">
    <property type="entry name" value="ABC2_membrane_4"/>
    <property type="match status" value="1"/>
</dbReference>
<gene>
    <name evidence="2" type="ORF">B9T62_13430</name>
</gene>
<dbReference type="EMBL" id="CP021780">
    <property type="protein sequence ID" value="ASA21682.1"/>
    <property type="molecule type" value="Genomic_DNA"/>
</dbReference>
<protein>
    <submittedName>
        <fullName evidence="2">Bacitracin ABC transporter permease</fullName>
    </submittedName>
</protein>
<proteinExistence type="predicted"/>
<reference evidence="2 3" key="1">
    <citation type="submission" date="2017-06" db="EMBL/GenBank/DDBJ databases">
        <title>Complete genome sequence of Paenibacillus donghaensis KCTC 13049T isolated from East Sea sediment, South Korea.</title>
        <authorList>
            <person name="Jung B.K."/>
            <person name="Hong S.-J."/>
            <person name="Shin J.-H."/>
        </authorList>
    </citation>
    <scope>NUCLEOTIDE SEQUENCE [LARGE SCALE GENOMIC DNA]</scope>
    <source>
        <strain evidence="2 3">KCTC 13049</strain>
    </source>
</reference>
<dbReference type="AlphaFoldDB" id="A0A2Z2KKY4"/>
<dbReference type="Proteomes" id="UP000249890">
    <property type="component" value="Chromosome"/>
</dbReference>
<sequence>MKSFLAAFSVESYKLRRSYVLWATLLFIMFVTSLRSVEPDWTSYLGEVTFLFASVFGIMAFGVVMSWVFGREYADRTFKDLLALPVSRSKIVMAKYMSVVLWCLIITLISFGFAIVLGLIVGIPGFSAAIAQHYFILFMLLAVFHLLSCAPIAFLASISRGYLVPIAFAFTTLMVALTVGPTSFGAYLPWSIPALHLKMSDSVVFPLDGISYVILLLIGCIGLISTLVWWRSADQK</sequence>
<feature type="transmembrane region" description="Helical" evidence="1">
    <location>
        <begin position="210"/>
        <end position="230"/>
    </location>
</feature>
<feature type="transmembrane region" description="Helical" evidence="1">
    <location>
        <begin position="20"/>
        <end position="37"/>
    </location>
</feature>
<keyword evidence="1" id="KW-0472">Membrane</keyword>
<evidence type="ECO:0000313" key="2">
    <source>
        <dbReference type="EMBL" id="ASA21682.1"/>
    </source>
</evidence>
<dbReference type="PANTHER" id="PTHR37305:SF1">
    <property type="entry name" value="MEMBRANE PROTEIN"/>
    <property type="match status" value="1"/>
</dbReference>
<evidence type="ECO:0000313" key="3">
    <source>
        <dbReference type="Proteomes" id="UP000249890"/>
    </source>
</evidence>
<accession>A0A2Z2KKY4</accession>
<feature type="transmembrane region" description="Helical" evidence="1">
    <location>
        <begin position="135"/>
        <end position="155"/>
    </location>
</feature>
<feature type="transmembrane region" description="Helical" evidence="1">
    <location>
        <begin position="49"/>
        <end position="69"/>
    </location>
</feature>
<keyword evidence="1" id="KW-0812">Transmembrane</keyword>
<keyword evidence="3" id="KW-1185">Reference proteome</keyword>
<evidence type="ECO:0000256" key="1">
    <source>
        <dbReference type="SAM" id="Phobius"/>
    </source>
</evidence>
<feature type="transmembrane region" description="Helical" evidence="1">
    <location>
        <begin position="99"/>
        <end position="123"/>
    </location>
</feature>
<name>A0A2Z2KKY4_9BACL</name>
<dbReference type="OrthoDB" id="4336274at2"/>
<feature type="transmembrane region" description="Helical" evidence="1">
    <location>
        <begin position="162"/>
        <end position="190"/>
    </location>
</feature>